<comment type="caution">
    <text evidence="1">The sequence shown here is derived from an EMBL/GenBank/DDBJ whole genome shotgun (WGS) entry which is preliminary data.</text>
</comment>
<protein>
    <submittedName>
        <fullName evidence="1">Uncharacterized protein</fullName>
    </submittedName>
</protein>
<accession>A0AAV3SK48</accession>
<organism evidence="1 2">
    <name type="scientific">Halococcus dombrowskii</name>
    <dbReference type="NCBI Taxonomy" id="179637"/>
    <lineage>
        <taxon>Archaea</taxon>
        <taxon>Methanobacteriati</taxon>
        <taxon>Methanobacteriota</taxon>
        <taxon>Stenosarchaea group</taxon>
        <taxon>Halobacteria</taxon>
        <taxon>Halobacteriales</taxon>
        <taxon>Halococcaceae</taxon>
        <taxon>Halococcus</taxon>
    </lineage>
</organism>
<dbReference type="AlphaFoldDB" id="A0AAV3SK48"/>
<sequence length="179" mass="20413">MGNILPAETATIEFHYGSKYRQTVIEEQYPGDWIEVTITVGSTYIYGCQNQGITGLASGIVLQLLESIDAVLSDEQYILEFEYGPTWMVVEPWNEDTINVSRATTMEGARNPDERLDIDTSRPITKQGWIKAVIDTAQEFHDTIIDMNPSLRDQEEMVEIQNEIHRVEEEWETSDKAGH</sequence>
<evidence type="ECO:0000313" key="1">
    <source>
        <dbReference type="EMBL" id="GAA0468968.1"/>
    </source>
</evidence>
<dbReference type="Proteomes" id="UP001500962">
    <property type="component" value="Unassembled WGS sequence"/>
</dbReference>
<gene>
    <name evidence="1" type="ORF">GCM10008985_27530</name>
</gene>
<reference evidence="1" key="1">
    <citation type="journal article" date="2014" name="Int. J. Syst. Evol. Microbiol.">
        <title>Complete genome sequence of Corynebacterium casei LMG S-19264T (=DSM 44701T), isolated from a smear-ripened cheese.</title>
        <authorList>
            <consortium name="US DOE Joint Genome Institute (JGI-PGF)"/>
            <person name="Walter F."/>
            <person name="Albersmeier A."/>
            <person name="Kalinowski J."/>
            <person name="Ruckert C."/>
        </authorList>
    </citation>
    <scope>NUCLEOTIDE SEQUENCE</scope>
    <source>
        <strain evidence="1">JCM 12289</strain>
    </source>
</reference>
<evidence type="ECO:0000313" key="2">
    <source>
        <dbReference type="Proteomes" id="UP001500962"/>
    </source>
</evidence>
<name>A0AAV3SK48_HALDO</name>
<proteinExistence type="predicted"/>
<reference evidence="1" key="2">
    <citation type="submission" date="2023-12" db="EMBL/GenBank/DDBJ databases">
        <authorList>
            <person name="Sun Q."/>
            <person name="Inoue M."/>
        </authorList>
    </citation>
    <scope>NUCLEOTIDE SEQUENCE</scope>
    <source>
        <strain evidence="1">JCM 12289</strain>
    </source>
</reference>
<dbReference type="EMBL" id="BAAADN010000043">
    <property type="protein sequence ID" value="GAA0468968.1"/>
    <property type="molecule type" value="Genomic_DNA"/>
</dbReference>